<dbReference type="InterPro" id="IPR013762">
    <property type="entry name" value="Integrase-like_cat_sf"/>
</dbReference>
<dbReference type="Pfam" id="PF00589">
    <property type="entry name" value="Phage_integrase"/>
    <property type="match status" value="1"/>
</dbReference>
<evidence type="ECO:0000259" key="4">
    <source>
        <dbReference type="PROSITE" id="PS51898"/>
    </source>
</evidence>
<keyword evidence="2" id="KW-0229">DNA integration</keyword>
<protein>
    <submittedName>
        <fullName evidence="5">Phage integrase family protein</fullName>
    </submittedName>
</protein>
<dbReference type="InterPro" id="IPR002104">
    <property type="entry name" value="Integrase_catalytic"/>
</dbReference>
<dbReference type="InterPro" id="IPR050090">
    <property type="entry name" value="Tyrosine_recombinase_XerCD"/>
</dbReference>
<accession>A0ABU9CQD2</accession>
<name>A0ABU9CQD2_9BURK</name>
<dbReference type="Pfam" id="PF12482">
    <property type="entry name" value="DUF3701"/>
    <property type="match status" value="1"/>
</dbReference>
<dbReference type="InterPro" id="IPR022169">
    <property type="entry name" value="DUF3701"/>
</dbReference>
<comment type="subcellular location">
    <subcellularLocation>
        <location evidence="1">Cytoplasm</location>
    </subcellularLocation>
</comment>
<dbReference type="PANTHER" id="PTHR30349:SF77">
    <property type="entry name" value="TYROSINE RECOMBINASE XERC"/>
    <property type="match status" value="1"/>
</dbReference>
<evidence type="ECO:0000313" key="6">
    <source>
        <dbReference type="Proteomes" id="UP001365405"/>
    </source>
</evidence>
<dbReference type="SUPFAM" id="SSF56349">
    <property type="entry name" value="DNA breaking-rejoining enzymes"/>
    <property type="match status" value="1"/>
</dbReference>
<dbReference type="Proteomes" id="UP001365405">
    <property type="component" value="Unassembled WGS sequence"/>
</dbReference>
<proteinExistence type="predicted"/>
<evidence type="ECO:0000256" key="1">
    <source>
        <dbReference type="ARBA" id="ARBA00004496"/>
    </source>
</evidence>
<dbReference type="PANTHER" id="PTHR30349">
    <property type="entry name" value="PHAGE INTEGRASE-RELATED"/>
    <property type="match status" value="1"/>
</dbReference>
<organism evidence="5 6">
    <name type="scientific">Pseudaquabacterium inlustre</name>
    <dbReference type="NCBI Taxonomy" id="2984192"/>
    <lineage>
        <taxon>Bacteria</taxon>
        <taxon>Pseudomonadati</taxon>
        <taxon>Pseudomonadota</taxon>
        <taxon>Betaproteobacteria</taxon>
        <taxon>Burkholderiales</taxon>
        <taxon>Sphaerotilaceae</taxon>
        <taxon>Pseudaquabacterium</taxon>
    </lineage>
</organism>
<evidence type="ECO:0000256" key="2">
    <source>
        <dbReference type="ARBA" id="ARBA00022908"/>
    </source>
</evidence>
<gene>
    <name evidence="5" type="ORF">AACH10_22045</name>
</gene>
<dbReference type="EMBL" id="JBBUTH010000010">
    <property type="protein sequence ID" value="MEK8052950.1"/>
    <property type="molecule type" value="Genomic_DNA"/>
</dbReference>
<comment type="caution">
    <text evidence="5">The sequence shown here is derived from an EMBL/GenBank/DDBJ whole genome shotgun (WGS) entry which is preliminary data.</text>
</comment>
<dbReference type="InterPro" id="IPR011010">
    <property type="entry name" value="DNA_brk_join_enz"/>
</dbReference>
<sequence>MTGLIQRRPRGRPPGARTRVLRHDGALGVHHFAFLRSWFLGLDLRHAWQRYLAFSAMSDDLRHIEHRRQALLHQVLDAGQQLNLDLPPARQITAQLALLAQPPFDAGSTPLPSLDEFVDAQGLDREFYSESELLQEYRQFFHLDGATDSAPPETNAERGLGQAQVRALNQVEALLARQPEAGDRLDLWLSPALAALLRTAGIGTLGALADTVRVYGRRWHARARGLGERRAAALVAWLGPLAEQFGHAIPSAVLDPSRHRRPPPAAAPGQPHVAPRFALVPLERLAVPAHLAGGAGLAAPAGRAVPASPPSALNDLQALRAWLSQPRPDATRRAYTKEAERFYLWCLHARGKPLAAIDVADCRSYLDFLAAPPPEWVNARPAARTDPAWRPLRGPLGGASLNFARVVVQNLFDDLCASGHLPANPMRALARQRTALPRAPALERAFTEAEWRFVMGQLDRQLLTRDPTDRGQAEARRIALLLHLLSATGLRLSEIAAATLADLRLRPPSGTRDLALGPEAGAEEGPVADMALGAGWLIRVQSRHGGARELPLDAALHALIARHHEDAAAIATLPSPPPIVCTLAERPRRWIDGPDGVVQLSPQQPPTIRALGAAGVYLTLKRFFRRIAADAAAVDGLSRERLRAASTHWLRHTFGREAVAAGMPLDALRRALGHASLASTGRYLGAEPVDTSATLPAKPGS</sequence>
<keyword evidence="3" id="KW-0233">DNA recombination</keyword>
<evidence type="ECO:0000256" key="3">
    <source>
        <dbReference type="ARBA" id="ARBA00023172"/>
    </source>
</evidence>
<reference evidence="5 6" key="1">
    <citation type="submission" date="2024-04" db="EMBL/GenBank/DDBJ databases">
        <title>Novel species of the genus Ideonella isolated from streams.</title>
        <authorList>
            <person name="Lu H."/>
        </authorList>
    </citation>
    <scope>NUCLEOTIDE SEQUENCE [LARGE SCALE GENOMIC DNA]</scope>
    <source>
        <strain evidence="5 6">DXS22W</strain>
    </source>
</reference>
<keyword evidence="6" id="KW-1185">Reference proteome</keyword>
<dbReference type="Gene3D" id="1.10.443.10">
    <property type="entry name" value="Intergrase catalytic core"/>
    <property type="match status" value="1"/>
</dbReference>
<feature type="domain" description="Tyr recombinase" evidence="4">
    <location>
        <begin position="449"/>
        <end position="696"/>
    </location>
</feature>
<dbReference type="PROSITE" id="PS51898">
    <property type="entry name" value="TYR_RECOMBINASE"/>
    <property type="match status" value="1"/>
</dbReference>
<dbReference type="RefSeq" id="WP_341412685.1">
    <property type="nucleotide sequence ID" value="NZ_JBBUTH010000010.1"/>
</dbReference>
<dbReference type="CDD" id="cd00397">
    <property type="entry name" value="DNA_BRE_C"/>
    <property type="match status" value="1"/>
</dbReference>
<evidence type="ECO:0000313" key="5">
    <source>
        <dbReference type="EMBL" id="MEK8052950.1"/>
    </source>
</evidence>